<accession>A0A399F577</accession>
<evidence type="ECO:0000313" key="2">
    <source>
        <dbReference type="EMBL" id="RIH90915.1"/>
    </source>
</evidence>
<sequence length="67" mass="7517">MSQGHSYLLQIWRDEKGIWAVLKPQQGQTLLQFDNLEALAQFLSSQGPTLAETEEDEEAVPPYALVS</sequence>
<protein>
    <submittedName>
        <fullName evidence="2">Uncharacterized protein</fullName>
    </submittedName>
</protein>
<organism evidence="2 3">
    <name type="scientific">Meiothermus granaticius NBRC 107808</name>
    <dbReference type="NCBI Taxonomy" id="1227551"/>
    <lineage>
        <taxon>Bacteria</taxon>
        <taxon>Thermotogati</taxon>
        <taxon>Deinococcota</taxon>
        <taxon>Deinococci</taxon>
        <taxon>Thermales</taxon>
        <taxon>Thermaceae</taxon>
        <taxon>Meiothermus</taxon>
    </lineage>
</organism>
<dbReference type="AlphaFoldDB" id="A0A399F577"/>
<name>A0A399F577_9DEIN</name>
<dbReference type="RefSeq" id="WP_119358561.1">
    <property type="nucleotide sequence ID" value="NZ_BJXM01000009.1"/>
</dbReference>
<keyword evidence="3" id="KW-1185">Reference proteome</keyword>
<proteinExistence type="predicted"/>
<evidence type="ECO:0000313" key="3">
    <source>
        <dbReference type="Proteomes" id="UP000266178"/>
    </source>
</evidence>
<dbReference type="OrthoDB" id="26396at2"/>
<dbReference type="EMBL" id="QWLB01000068">
    <property type="protein sequence ID" value="RIH90915.1"/>
    <property type="molecule type" value="Genomic_DNA"/>
</dbReference>
<comment type="caution">
    <text evidence="2">The sequence shown here is derived from an EMBL/GenBank/DDBJ whole genome shotgun (WGS) entry which is preliminary data.</text>
</comment>
<evidence type="ECO:0000256" key="1">
    <source>
        <dbReference type="SAM" id="MobiDB-lite"/>
    </source>
</evidence>
<gene>
    <name evidence="2" type="ORF">Mgrana_03131</name>
</gene>
<dbReference type="Proteomes" id="UP000266178">
    <property type="component" value="Unassembled WGS sequence"/>
</dbReference>
<reference evidence="2 3" key="1">
    <citation type="submission" date="2018-08" db="EMBL/GenBank/DDBJ databases">
        <title>Meiothermus granaticius genome AF-68 sequencing project.</title>
        <authorList>
            <person name="Da Costa M.S."/>
            <person name="Albuquerque L."/>
            <person name="Raposo P."/>
            <person name="Froufe H.J.C."/>
            <person name="Barroso C.S."/>
            <person name="Egas C."/>
        </authorList>
    </citation>
    <scope>NUCLEOTIDE SEQUENCE [LARGE SCALE GENOMIC DNA]</scope>
    <source>
        <strain evidence="2 3">AF-68</strain>
    </source>
</reference>
<feature type="region of interest" description="Disordered" evidence="1">
    <location>
        <begin position="47"/>
        <end position="67"/>
    </location>
</feature>